<dbReference type="RefSeq" id="XP_040758140.1">
    <property type="nucleotide sequence ID" value="XM_040902938.1"/>
</dbReference>
<feature type="region of interest" description="Disordered" evidence="1">
    <location>
        <begin position="141"/>
        <end position="163"/>
    </location>
</feature>
<dbReference type="EMBL" id="KV427687">
    <property type="protein sequence ID" value="KZT00400.1"/>
    <property type="molecule type" value="Genomic_DNA"/>
</dbReference>
<feature type="region of interest" description="Disordered" evidence="1">
    <location>
        <begin position="16"/>
        <end position="44"/>
    </location>
</feature>
<gene>
    <name evidence="2" type="ORF">LAESUDRAFT_557241</name>
</gene>
<dbReference type="Proteomes" id="UP000076871">
    <property type="component" value="Unassembled WGS sequence"/>
</dbReference>
<sequence>MPIVLVELGTLRRPSSSLWHPLQQPERRNRTRASASTHAPASRARTCKFSVSHPISGSKPLHSILAPERHPLLELEPVLGNNCQHGKRVGRIRRDVHADSQHCTAFTIPSPTDQKWRSLVLSGLLVVKKISIALYAPSVTGGASAPTQPRTNTHPSRIVNKCT</sequence>
<evidence type="ECO:0000256" key="1">
    <source>
        <dbReference type="SAM" id="MobiDB-lite"/>
    </source>
</evidence>
<accession>A0A165B752</accession>
<name>A0A165B752_9APHY</name>
<evidence type="ECO:0000313" key="2">
    <source>
        <dbReference type="EMBL" id="KZT00400.1"/>
    </source>
</evidence>
<reference evidence="2 3" key="1">
    <citation type="journal article" date="2016" name="Mol. Biol. Evol.">
        <title>Comparative Genomics of Early-Diverging Mushroom-Forming Fungi Provides Insights into the Origins of Lignocellulose Decay Capabilities.</title>
        <authorList>
            <person name="Nagy L.G."/>
            <person name="Riley R."/>
            <person name="Tritt A."/>
            <person name="Adam C."/>
            <person name="Daum C."/>
            <person name="Floudas D."/>
            <person name="Sun H."/>
            <person name="Yadav J.S."/>
            <person name="Pangilinan J."/>
            <person name="Larsson K.H."/>
            <person name="Matsuura K."/>
            <person name="Barry K."/>
            <person name="Labutti K."/>
            <person name="Kuo R."/>
            <person name="Ohm R.A."/>
            <person name="Bhattacharya S.S."/>
            <person name="Shirouzu T."/>
            <person name="Yoshinaga Y."/>
            <person name="Martin F.M."/>
            <person name="Grigoriev I.V."/>
            <person name="Hibbett D.S."/>
        </authorList>
    </citation>
    <scope>NUCLEOTIDE SEQUENCE [LARGE SCALE GENOMIC DNA]</scope>
    <source>
        <strain evidence="2 3">93-53</strain>
    </source>
</reference>
<evidence type="ECO:0000313" key="3">
    <source>
        <dbReference type="Proteomes" id="UP000076871"/>
    </source>
</evidence>
<protein>
    <submittedName>
        <fullName evidence="2">Uncharacterized protein</fullName>
    </submittedName>
</protein>
<keyword evidence="3" id="KW-1185">Reference proteome</keyword>
<dbReference type="InParanoid" id="A0A165B752"/>
<dbReference type="AlphaFoldDB" id="A0A165B752"/>
<dbReference type="GeneID" id="63819969"/>
<proteinExistence type="predicted"/>
<feature type="compositionally biased region" description="Polar residues" evidence="1">
    <location>
        <begin position="145"/>
        <end position="155"/>
    </location>
</feature>
<organism evidence="2 3">
    <name type="scientific">Laetiporus sulphureus 93-53</name>
    <dbReference type="NCBI Taxonomy" id="1314785"/>
    <lineage>
        <taxon>Eukaryota</taxon>
        <taxon>Fungi</taxon>
        <taxon>Dikarya</taxon>
        <taxon>Basidiomycota</taxon>
        <taxon>Agaricomycotina</taxon>
        <taxon>Agaricomycetes</taxon>
        <taxon>Polyporales</taxon>
        <taxon>Laetiporus</taxon>
    </lineage>
</organism>